<dbReference type="SMART" id="SM00966">
    <property type="entry name" value="SpoVT_AbrB"/>
    <property type="match status" value="1"/>
</dbReference>
<sequence length="73" mass="8118">MYVTIRKIGNSEGVIIPKEVLDRLGLKTGDQLDLNEGNGQIQLIPQNADLAEQLKAARLGMEKYRVALRELAK</sequence>
<dbReference type="InterPro" id="IPR013432">
    <property type="entry name" value="Doc_partner"/>
</dbReference>
<dbReference type="Gene3D" id="2.10.260.10">
    <property type="match status" value="1"/>
</dbReference>
<accession>A0A2T5B8N4</accession>
<dbReference type="Pfam" id="PF04014">
    <property type="entry name" value="MazE_antitoxin"/>
    <property type="match status" value="1"/>
</dbReference>
<reference evidence="3 4" key="1">
    <citation type="submission" date="2018-04" db="EMBL/GenBank/DDBJ databases">
        <title>Genomic Encyclopedia of Type Strains, Phase IV (KMG-IV): sequencing the most valuable type-strain genomes for metagenomic binning, comparative biology and taxonomic classification.</title>
        <authorList>
            <person name="Goeker M."/>
        </authorList>
    </citation>
    <scope>NUCLEOTIDE SEQUENCE [LARGE SCALE GENOMIC DNA]</scope>
    <source>
        <strain evidence="3 4">DSM 7138</strain>
    </source>
</reference>
<dbReference type="InterPro" id="IPR007159">
    <property type="entry name" value="SpoVT-AbrB_dom"/>
</dbReference>
<keyword evidence="4" id="KW-1185">Reference proteome</keyword>
<dbReference type="EMBL" id="PZZZ01000004">
    <property type="protein sequence ID" value="PTM95349.1"/>
    <property type="molecule type" value="Genomic_DNA"/>
</dbReference>
<evidence type="ECO:0000313" key="4">
    <source>
        <dbReference type="Proteomes" id="UP000241247"/>
    </source>
</evidence>
<protein>
    <submittedName>
        <fullName evidence="3">Putative addiction module antidote</fullName>
    </submittedName>
</protein>
<evidence type="ECO:0000256" key="1">
    <source>
        <dbReference type="PROSITE-ProRule" id="PRU01076"/>
    </source>
</evidence>
<dbReference type="SUPFAM" id="SSF89447">
    <property type="entry name" value="AbrB/MazE/MraZ-like"/>
    <property type="match status" value="1"/>
</dbReference>
<evidence type="ECO:0000259" key="2">
    <source>
        <dbReference type="PROSITE" id="PS51740"/>
    </source>
</evidence>
<feature type="domain" description="SpoVT-AbrB" evidence="2">
    <location>
        <begin position="3"/>
        <end position="48"/>
    </location>
</feature>
<evidence type="ECO:0000313" key="3">
    <source>
        <dbReference type="EMBL" id="PTM95349.1"/>
    </source>
</evidence>
<dbReference type="PROSITE" id="PS51740">
    <property type="entry name" value="SPOVT_ABRB"/>
    <property type="match status" value="1"/>
</dbReference>
<dbReference type="GO" id="GO:0003677">
    <property type="term" value="F:DNA binding"/>
    <property type="evidence" value="ECO:0007669"/>
    <property type="project" value="UniProtKB-UniRule"/>
</dbReference>
<organism evidence="3 4">
    <name type="scientific">Mycoplana dimorpha</name>
    <dbReference type="NCBI Taxonomy" id="28320"/>
    <lineage>
        <taxon>Bacteria</taxon>
        <taxon>Pseudomonadati</taxon>
        <taxon>Pseudomonadota</taxon>
        <taxon>Alphaproteobacteria</taxon>
        <taxon>Hyphomicrobiales</taxon>
        <taxon>Rhizobiaceae</taxon>
        <taxon>Mycoplana</taxon>
    </lineage>
</organism>
<dbReference type="NCBIfam" id="TIGR02609">
    <property type="entry name" value="doc_partner"/>
    <property type="match status" value="1"/>
</dbReference>
<dbReference type="Proteomes" id="UP000241247">
    <property type="component" value="Unassembled WGS sequence"/>
</dbReference>
<dbReference type="RefSeq" id="WP_108003056.1">
    <property type="nucleotide sequence ID" value="NZ_JBHEEX010000007.1"/>
</dbReference>
<dbReference type="InterPro" id="IPR037914">
    <property type="entry name" value="SpoVT-AbrB_sf"/>
</dbReference>
<dbReference type="NCBIfam" id="TIGR01439">
    <property type="entry name" value="lp_hng_hel_AbrB"/>
    <property type="match status" value="1"/>
</dbReference>
<name>A0A2T5B8N4_MYCDI</name>
<gene>
    <name evidence="3" type="ORF">C7449_104428</name>
</gene>
<proteinExistence type="predicted"/>
<keyword evidence="1" id="KW-0238">DNA-binding</keyword>
<dbReference type="AlphaFoldDB" id="A0A2T5B8N4"/>
<dbReference type="OrthoDB" id="5459182at2"/>
<comment type="caution">
    <text evidence="3">The sequence shown here is derived from an EMBL/GenBank/DDBJ whole genome shotgun (WGS) entry which is preliminary data.</text>
</comment>